<dbReference type="Pfam" id="PF00149">
    <property type="entry name" value="Metallophos"/>
    <property type="match status" value="1"/>
</dbReference>
<sequence>MKDIKLPEIALVVLVGPSSSGKSTFARKYFKPTEIISSDFCRALVSDDENDLDATKDAFDVLHFLAAKRLKRGKLTVIDALNIRKEDRAKLVQLAKDNYALAAAIVLETPIKTAFERHAGRTDRNFGKAVLEKQFDSYKRSLKSIKHEGFGYTYFVDTSEEQTIVRQPLWNNKKEEHGPFDIIGDVHGCFEELNELLQTLGYLVEKLPDGHYHVQHPENRKLIFLGDLVDRGPDSPEVLRLVMDAVKVGKALCIRGNHDDKLQKYLLGKDVNLAHGLEKTVQQLTNANKEFKVELKAFLDSLIAHYVLDNGNLVVAHGGLPEEMHGRAAAAVRAFCLYGETTGEIDEFGLPVRYNWAKNYRGKATVVYGHTPVPTVEWLNNTVNIDNGCVFGGKLTALRYPERETISVSAKKVYEEPVRPLLPEEPTQALSAQQQQDDLLDISIIKDKYLVETGFGNRVIIREENAVAALEVMSRFAVDPKWLIYLPPTMSPPETSPLPNFLEHPQEVFQYFRKNGVNEVICEEKHMGSRAIAIVCQDPEVAVTRFGMQQPAPGIMYTRTGRRFFDNPEHEQLFLAEIHRALTASGFWEQFHTDWVCLDGELLPWSSKAKALIINQYAAVGTSALNGLAQTETALTKALARGIPVEDLLHETVAREKAIADYVTAYRNYCQETNGIAGLVFAPFHILATEGKIYKDQLHTWHLEQLKNICAFNQVFLLSTNNLLVDLNDEASVKEGINWWLEMTEKGGEGMVVKPLEFIPTNKGRIMQPAMKCRGSEYLRIVYGPEYDLGENLPTLKQRSVKMKREIALQEFTLGLESLERFVKKEPLRRVHECVFGVLALESEAVDPRL</sequence>
<organism evidence="3 4">
    <name type="scientific">Adhaeribacter terrigena</name>
    <dbReference type="NCBI Taxonomy" id="2793070"/>
    <lineage>
        <taxon>Bacteria</taxon>
        <taxon>Pseudomonadati</taxon>
        <taxon>Bacteroidota</taxon>
        <taxon>Cytophagia</taxon>
        <taxon>Cytophagales</taxon>
        <taxon>Hymenobacteraceae</taxon>
        <taxon>Adhaeribacter</taxon>
    </lineage>
</organism>
<evidence type="ECO:0000259" key="2">
    <source>
        <dbReference type="Pfam" id="PF16542"/>
    </source>
</evidence>
<dbReference type="NCBIfam" id="TIGR04075">
    <property type="entry name" value="bacter_Pnkp"/>
    <property type="match status" value="1"/>
</dbReference>
<feature type="domain" description="Calcineurin-like phosphoesterase" evidence="1">
    <location>
        <begin position="179"/>
        <end position="374"/>
    </location>
</feature>
<reference evidence="3 4" key="1">
    <citation type="submission" date="2020-12" db="EMBL/GenBank/DDBJ databases">
        <title>Bacterial novel species Adhaeribacter sp. BT258 isolated from soil.</title>
        <authorList>
            <person name="Jung H.-Y."/>
        </authorList>
    </citation>
    <scope>NUCLEOTIDE SEQUENCE [LARGE SCALE GENOMIC DNA]</scope>
    <source>
        <strain evidence="3 4">BT258</strain>
    </source>
</reference>
<dbReference type="InterPro" id="IPR029052">
    <property type="entry name" value="Metallo-depent_PP-like"/>
</dbReference>
<dbReference type="Pfam" id="PF16542">
    <property type="entry name" value="PNKP_ligase"/>
    <property type="match status" value="1"/>
</dbReference>
<dbReference type="InterPro" id="IPR050126">
    <property type="entry name" value="Ap4A_hydrolase"/>
</dbReference>
<evidence type="ECO:0000259" key="1">
    <source>
        <dbReference type="Pfam" id="PF00149"/>
    </source>
</evidence>
<dbReference type="RefSeq" id="WP_200505345.1">
    <property type="nucleotide sequence ID" value="NZ_JAEHFX010000002.1"/>
</dbReference>
<comment type="caution">
    <text evidence="3">The sequence shown here is derived from an EMBL/GenBank/DDBJ whole genome shotgun (WGS) entry which is preliminary data.</text>
</comment>
<dbReference type="PANTHER" id="PTHR42850:SF7">
    <property type="entry name" value="BIS(5'-NUCLEOSYL)-TETRAPHOSPHATASE PRPE [ASYMMETRICAL]"/>
    <property type="match status" value="1"/>
</dbReference>
<protein>
    <submittedName>
        <fullName evidence="3">Polynucleotide kinase-phosphatase</fullName>
    </submittedName>
</protein>
<dbReference type="SUPFAM" id="SSF52540">
    <property type="entry name" value="P-loop containing nucleoside triphosphate hydrolases"/>
    <property type="match status" value="1"/>
</dbReference>
<dbReference type="Pfam" id="PF13671">
    <property type="entry name" value="AAA_33"/>
    <property type="match status" value="1"/>
</dbReference>
<name>A0ABS1C1T6_9BACT</name>
<dbReference type="InterPro" id="IPR041780">
    <property type="entry name" value="MPP_PrpE-like"/>
</dbReference>
<dbReference type="Gene3D" id="3.30.470.30">
    <property type="entry name" value="DNA ligase/mRNA capping enzyme"/>
    <property type="match status" value="1"/>
</dbReference>
<feature type="domain" description="Polynucleotide kinase-phosphatase ligase" evidence="2">
    <location>
        <begin position="468"/>
        <end position="844"/>
    </location>
</feature>
<keyword evidence="3" id="KW-0418">Kinase</keyword>
<evidence type="ECO:0000313" key="3">
    <source>
        <dbReference type="EMBL" id="MBK0402603.1"/>
    </source>
</evidence>
<dbReference type="Proteomes" id="UP000644147">
    <property type="component" value="Unassembled WGS sequence"/>
</dbReference>
<dbReference type="GO" id="GO:0016301">
    <property type="term" value="F:kinase activity"/>
    <property type="evidence" value="ECO:0007669"/>
    <property type="project" value="UniProtKB-KW"/>
</dbReference>
<dbReference type="SUPFAM" id="SSF56091">
    <property type="entry name" value="DNA ligase/mRNA capping enzyme, catalytic domain"/>
    <property type="match status" value="1"/>
</dbReference>
<dbReference type="InterPro" id="IPR004843">
    <property type="entry name" value="Calcineurin-like_PHP"/>
</dbReference>
<dbReference type="PANTHER" id="PTHR42850">
    <property type="entry name" value="METALLOPHOSPHOESTERASE"/>
    <property type="match status" value="1"/>
</dbReference>
<dbReference type="Gene3D" id="3.60.21.10">
    <property type="match status" value="1"/>
</dbReference>
<dbReference type="InterPro" id="IPR032380">
    <property type="entry name" value="PNKP_ligase_dom"/>
</dbReference>
<dbReference type="EMBL" id="JAEHFX010000002">
    <property type="protein sequence ID" value="MBK0402603.1"/>
    <property type="molecule type" value="Genomic_DNA"/>
</dbReference>
<keyword evidence="4" id="KW-1185">Reference proteome</keyword>
<dbReference type="CDD" id="cd07423">
    <property type="entry name" value="MPP_Prp_like"/>
    <property type="match status" value="1"/>
</dbReference>
<evidence type="ECO:0000313" key="4">
    <source>
        <dbReference type="Proteomes" id="UP000644147"/>
    </source>
</evidence>
<gene>
    <name evidence="3" type="ORF">I5M27_06375</name>
</gene>
<keyword evidence="3" id="KW-0808">Transferase</keyword>
<dbReference type="Gene3D" id="3.40.50.300">
    <property type="entry name" value="P-loop containing nucleotide triphosphate hydrolases"/>
    <property type="match status" value="1"/>
</dbReference>
<dbReference type="InterPro" id="IPR027417">
    <property type="entry name" value="P-loop_NTPase"/>
</dbReference>
<dbReference type="InterPro" id="IPR024028">
    <property type="entry name" value="PNKP_bac"/>
</dbReference>
<dbReference type="PRINTS" id="PR00114">
    <property type="entry name" value="STPHPHTASE"/>
</dbReference>
<accession>A0ABS1C1T6</accession>
<proteinExistence type="predicted"/>
<dbReference type="InterPro" id="IPR006186">
    <property type="entry name" value="Ser/Thr-sp_prot-phosphatase"/>
</dbReference>
<dbReference type="SUPFAM" id="SSF56300">
    <property type="entry name" value="Metallo-dependent phosphatases"/>
    <property type="match status" value="1"/>
</dbReference>